<dbReference type="Gene3D" id="3.40.50.1820">
    <property type="entry name" value="alpha/beta hydrolase"/>
    <property type="match status" value="1"/>
</dbReference>
<dbReference type="PANTHER" id="PTHR31591">
    <property type="entry name" value="UPF0613 PROTEIN PB24D3.06C"/>
    <property type="match status" value="1"/>
</dbReference>
<proteinExistence type="predicted"/>
<dbReference type="CDD" id="cd00303">
    <property type="entry name" value="retropepsin_like"/>
    <property type="match status" value="1"/>
</dbReference>
<dbReference type="InterPro" id="IPR029058">
    <property type="entry name" value="AB_hydrolase_fold"/>
</dbReference>
<organism evidence="3 4">
    <name type="scientific">Vigna mungo</name>
    <name type="common">Black gram</name>
    <name type="synonym">Phaseolus mungo</name>
    <dbReference type="NCBI Taxonomy" id="3915"/>
    <lineage>
        <taxon>Eukaryota</taxon>
        <taxon>Viridiplantae</taxon>
        <taxon>Streptophyta</taxon>
        <taxon>Embryophyta</taxon>
        <taxon>Tracheophyta</taxon>
        <taxon>Spermatophyta</taxon>
        <taxon>Magnoliopsida</taxon>
        <taxon>eudicotyledons</taxon>
        <taxon>Gunneridae</taxon>
        <taxon>Pentapetalae</taxon>
        <taxon>rosids</taxon>
        <taxon>fabids</taxon>
        <taxon>Fabales</taxon>
        <taxon>Fabaceae</taxon>
        <taxon>Papilionoideae</taxon>
        <taxon>50 kb inversion clade</taxon>
        <taxon>NPAAA clade</taxon>
        <taxon>indigoferoid/millettioid clade</taxon>
        <taxon>Phaseoleae</taxon>
        <taxon>Vigna</taxon>
    </lineage>
</organism>
<evidence type="ECO:0000259" key="2">
    <source>
        <dbReference type="Pfam" id="PF03732"/>
    </source>
</evidence>
<name>A0AAQ3RWZ8_VIGMU</name>
<dbReference type="InterPro" id="IPR013744">
    <property type="entry name" value="SidJ"/>
</dbReference>
<evidence type="ECO:0000313" key="3">
    <source>
        <dbReference type="EMBL" id="WVZ09377.1"/>
    </source>
</evidence>
<dbReference type="Gene3D" id="2.40.70.10">
    <property type="entry name" value="Acid Proteases"/>
    <property type="match status" value="1"/>
</dbReference>
<reference evidence="3 4" key="1">
    <citation type="journal article" date="2023" name="Life. Sci Alliance">
        <title>Evolutionary insights into 3D genome organization and epigenetic landscape of Vigna mungo.</title>
        <authorList>
            <person name="Junaid A."/>
            <person name="Singh B."/>
            <person name="Bhatia S."/>
        </authorList>
    </citation>
    <scope>NUCLEOTIDE SEQUENCE [LARGE SCALE GENOMIC DNA]</scope>
    <source>
        <strain evidence="3">Urdbean</strain>
    </source>
</reference>
<keyword evidence="4" id="KW-1185">Reference proteome</keyword>
<dbReference type="Pfam" id="PF08538">
    <property type="entry name" value="DUF1749"/>
    <property type="match status" value="1"/>
</dbReference>
<dbReference type="Pfam" id="PF03732">
    <property type="entry name" value="Retrotrans_gag"/>
    <property type="match status" value="1"/>
</dbReference>
<feature type="domain" description="Retrotransposon gag" evidence="2">
    <location>
        <begin position="341"/>
        <end position="429"/>
    </location>
</feature>
<dbReference type="Proteomes" id="UP001374535">
    <property type="component" value="Chromosome 5"/>
</dbReference>
<feature type="region of interest" description="Disordered" evidence="1">
    <location>
        <begin position="291"/>
        <end position="319"/>
    </location>
</feature>
<dbReference type="EMBL" id="CP144696">
    <property type="protein sequence ID" value="WVZ09377.1"/>
    <property type="molecule type" value="Genomic_DNA"/>
</dbReference>
<evidence type="ECO:0000256" key="1">
    <source>
        <dbReference type="SAM" id="MobiDB-lite"/>
    </source>
</evidence>
<dbReference type="PANTHER" id="PTHR31591:SF1">
    <property type="entry name" value="UPF0613 PROTEIN PB24D3.06C"/>
    <property type="match status" value="1"/>
</dbReference>
<dbReference type="InterPro" id="IPR021109">
    <property type="entry name" value="Peptidase_aspartic_dom_sf"/>
</dbReference>
<dbReference type="SUPFAM" id="SSF53474">
    <property type="entry name" value="alpha/beta-Hydrolases"/>
    <property type="match status" value="1"/>
</dbReference>
<dbReference type="AlphaFoldDB" id="A0AAQ3RWZ8"/>
<accession>A0AAQ3RWZ8</accession>
<gene>
    <name evidence="3" type="ORF">V8G54_013907</name>
</gene>
<dbReference type="Pfam" id="PF08284">
    <property type="entry name" value="RVP_2"/>
    <property type="match status" value="1"/>
</dbReference>
<evidence type="ECO:0000313" key="4">
    <source>
        <dbReference type="Proteomes" id="UP001374535"/>
    </source>
</evidence>
<sequence length="653" mass="73560">MNPSLTSSSSSSSSSWLFGIVRPGRSSSLKMSTNSSAVAASTDSGGPVVRRNQFRGVLFKYGPKPIQVAFKTGDFKRQVIFIGGLTDGFLATSYLEPLAIALDRENWSLVQFLMSSSYSGYGTSSLQQDAKELDQLINYLINKEESEGVALLGHSTGCQDIVHYMRTNYACSRAVRAAIFQAPVSDREYHATLPHTASMIDLAAKMISEGRGLELMPREADPSAPITAYSLRTTRKSFCVDVLLSCTILVETGMVRTRMESHMDIVEKMMQEMVQDQMNIMGVSMLGRFESNTSDDNSGISKSNGGRREHDQGQTTSSSRWRKLDIPVFAGEEAYGMQAVLIALEGKALNWFRWWETCNPNPTWDTFQIAVVCRFQPTILNNRFEVLIGLRQTSLVDEYIEQFEQYAGGFLKGMEQPYLIGFFLNGLKDDIKEEPKVLAETVLDTNSIQSLEVSPEKEEILYRLVVPAKERGRAQFWRVETKRSSFQKLSEEEWQDRLKKGLCLSSDEKFGPNHVCHNKQLHMLLLSEEELFGLGEFQHHKGTKEEVLEETRHVLQLSPCTMARSLGNFWGKLEMTSHSFISNDLIGRCGLQTLETPTYVVEVEDGRRVHCHGKCDDFILEIQGLKIQQEFFIFEIGGVYIMLGVEWIASLRG</sequence>
<protein>
    <recommendedName>
        <fullName evidence="2">Retrotransposon gag domain-containing protein</fullName>
    </recommendedName>
</protein>
<feature type="compositionally biased region" description="Polar residues" evidence="1">
    <location>
        <begin position="291"/>
        <end position="304"/>
    </location>
</feature>
<dbReference type="InterPro" id="IPR005162">
    <property type="entry name" value="Retrotrans_gag_dom"/>
</dbReference>